<dbReference type="Proteomes" id="UP000293671">
    <property type="component" value="Unassembled WGS sequence"/>
</dbReference>
<keyword evidence="2" id="KW-0808">Transferase</keyword>
<name>A0A4Q7VZ24_9BURK</name>
<dbReference type="InterPro" id="IPR000182">
    <property type="entry name" value="GNAT_dom"/>
</dbReference>
<dbReference type="Pfam" id="PF00583">
    <property type="entry name" value="Acetyltransf_1"/>
    <property type="match status" value="1"/>
</dbReference>
<accession>A0A4Q7VZ24</accession>
<dbReference type="EMBL" id="SHKP01000004">
    <property type="protein sequence ID" value="RZU02017.1"/>
    <property type="molecule type" value="Genomic_DNA"/>
</dbReference>
<feature type="domain" description="N-acetyltransferase" evidence="1">
    <location>
        <begin position="46"/>
        <end position="214"/>
    </location>
</feature>
<dbReference type="InterPro" id="IPR016181">
    <property type="entry name" value="Acyl_CoA_acyltransferase"/>
</dbReference>
<dbReference type="GO" id="GO:0016747">
    <property type="term" value="F:acyltransferase activity, transferring groups other than amino-acyl groups"/>
    <property type="evidence" value="ECO:0007669"/>
    <property type="project" value="InterPro"/>
</dbReference>
<dbReference type="CDD" id="cd04301">
    <property type="entry name" value="NAT_SF"/>
    <property type="match status" value="1"/>
</dbReference>
<proteinExistence type="predicted"/>
<organism evidence="2 3">
    <name type="scientific">Rivibacter subsaxonicus</name>
    <dbReference type="NCBI Taxonomy" id="457575"/>
    <lineage>
        <taxon>Bacteria</taxon>
        <taxon>Pseudomonadati</taxon>
        <taxon>Pseudomonadota</taxon>
        <taxon>Betaproteobacteria</taxon>
        <taxon>Burkholderiales</taxon>
        <taxon>Rivibacter</taxon>
    </lineage>
</organism>
<evidence type="ECO:0000313" key="3">
    <source>
        <dbReference type="Proteomes" id="UP000293671"/>
    </source>
</evidence>
<sequence length="253" mass="28765">MVIRVCPYHSPMGYPGDFLNRFGQQADRHARPGDPAQPRPPRFSWVPIRSLAARHRDRIEAHLVALEPGDRYLRFGFPASDEQIRQYVQGIRFDRDEVFGIFNRRLQLIAMAHLAYEPVAQQLPGRPTMVEFGVSVLESARGRGYGARLFDHAVMHARNRGIDSLYIHALSENHAMLRIARNAGAKVERDGGESQAWLKLEPDTIGSQMEAMVEAHAAEMNYQLKRQALRLEEFIDGMQELKQQIGRRGPGSQ</sequence>
<comment type="caution">
    <text evidence="2">The sequence shown here is derived from an EMBL/GenBank/DDBJ whole genome shotgun (WGS) entry which is preliminary data.</text>
</comment>
<dbReference type="AlphaFoldDB" id="A0A4Q7VZ24"/>
<dbReference type="SUPFAM" id="SSF55729">
    <property type="entry name" value="Acyl-CoA N-acyltransferases (Nat)"/>
    <property type="match status" value="1"/>
</dbReference>
<evidence type="ECO:0000259" key="1">
    <source>
        <dbReference type="PROSITE" id="PS51186"/>
    </source>
</evidence>
<dbReference type="PROSITE" id="PS51186">
    <property type="entry name" value="GNAT"/>
    <property type="match status" value="1"/>
</dbReference>
<gene>
    <name evidence="2" type="ORF">EV670_0035</name>
</gene>
<protein>
    <submittedName>
        <fullName evidence="2">Acetyltransferase (GNAT) family protein</fullName>
    </submittedName>
</protein>
<reference evidence="2 3" key="1">
    <citation type="submission" date="2019-02" db="EMBL/GenBank/DDBJ databases">
        <title>Genomic Encyclopedia of Type Strains, Phase IV (KMG-IV): sequencing the most valuable type-strain genomes for metagenomic binning, comparative biology and taxonomic classification.</title>
        <authorList>
            <person name="Goeker M."/>
        </authorList>
    </citation>
    <scope>NUCLEOTIDE SEQUENCE [LARGE SCALE GENOMIC DNA]</scope>
    <source>
        <strain evidence="2 3">DSM 19570</strain>
    </source>
</reference>
<dbReference type="Gene3D" id="3.40.630.30">
    <property type="match status" value="1"/>
</dbReference>
<keyword evidence="3" id="KW-1185">Reference proteome</keyword>
<evidence type="ECO:0000313" key="2">
    <source>
        <dbReference type="EMBL" id="RZU02017.1"/>
    </source>
</evidence>